<dbReference type="OrthoDB" id="10264910at2759"/>
<keyword evidence="1 4" id="KW-0690">Ribosome biogenesis</keyword>
<dbReference type="GO" id="GO:0005654">
    <property type="term" value="C:nucleoplasm"/>
    <property type="evidence" value="ECO:0007669"/>
    <property type="project" value="UniProtKB-SubCell"/>
</dbReference>
<dbReference type="InterPro" id="IPR010613">
    <property type="entry name" value="PES"/>
</dbReference>
<dbReference type="InterPro" id="IPR036420">
    <property type="entry name" value="BRCT_dom_sf"/>
</dbReference>
<dbReference type="GO" id="GO:0000466">
    <property type="term" value="P:maturation of 5.8S rRNA from tricistronic rRNA transcript (SSU-rRNA, 5.8S rRNA, LSU-rRNA)"/>
    <property type="evidence" value="ECO:0007669"/>
    <property type="project" value="UniProtKB-UniRule"/>
</dbReference>
<dbReference type="Proteomes" id="UP000187209">
    <property type="component" value="Unassembled WGS sequence"/>
</dbReference>
<dbReference type="GO" id="GO:0000463">
    <property type="term" value="P:maturation of LSU-rRNA from tricistronic rRNA transcript (SSU-rRNA, 5.8S rRNA, LSU-rRNA)"/>
    <property type="evidence" value="ECO:0007669"/>
    <property type="project" value="UniProtKB-UniRule"/>
</dbReference>
<dbReference type="SMART" id="SM00292">
    <property type="entry name" value="BRCT"/>
    <property type="match status" value="1"/>
</dbReference>
<dbReference type="InterPro" id="IPR001357">
    <property type="entry name" value="BRCT_dom"/>
</dbReference>
<evidence type="ECO:0000259" key="5">
    <source>
        <dbReference type="PROSITE" id="PS50172"/>
    </source>
</evidence>
<proteinExistence type="inferred from homology"/>
<gene>
    <name evidence="6" type="ORF">SteCoe_14958</name>
</gene>
<keyword evidence="3 4" id="KW-0539">Nucleus</keyword>
<dbReference type="Pfam" id="PF06732">
    <property type="entry name" value="Pescadillo_N"/>
    <property type="match status" value="1"/>
</dbReference>
<evidence type="ECO:0000256" key="1">
    <source>
        <dbReference type="ARBA" id="ARBA00022517"/>
    </source>
</evidence>
<dbReference type="GO" id="GO:0030687">
    <property type="term" value="C:preribosome, large subunit precursor"/>
    <property type="evidence" value="ECO:0007669"/>
    <property type="project" value="UniProtKB-UniRule"/>
</dbReference>
<comment type="subcellular location">
    <subcellularLocation>
        <location evidence="4">Nucleus</location>
        <location evidence="4">Nucleolus</location>
    </subcellularLocation>
    <subcellularLocation>
        <location evidence="4">Nucleus</location>
        <location evidence="4">Nucleoplasm</location>
    </subcellularLocation>
</comment>
<dbReference type="Pfam" id="PF00533">
    <property type="entry name" value="BRCT"/>
    <property type="match status" value="1"/>
</dbReference>
<comment type="similarity">
    <text evidence="4">Belongs to the pescadillo family.</text>
</comment>
<dbReference type="Gene3D" id="3.40.50.10190">
    <property type="entry name" value="BRCT domain"/>
    <property type="match status" value="1"/>
</dbReference>
<dbReference type="HAMAP" id="MF_03028">
    <property type="entry name" value="Pescadillo"/>
    <property type="match status" value="1"/>
</dbReference>
<reference evidence="6 7" key="1">
    <citation type="submission" date="2016-11" db="EMBL/GenBank/DDBJ databases">
        <title>The macronuclear genome of Stentor coeruleus: a giant cell with tiny introns.</title>
        <authorList>
            <person name="Slabodnick M."/>
            <person name="Ruby J.G."/>
            <person name="Reiff S.B."/>
            <person name="Swart E.C."/>
            <person name="Gosai S."/>
            <person name="Prabakaran S."/>
            <person name="Witkowska E."/>
            <person name="Larue G.E."/>
            <person name="Fisher S."/>
            <person name="Freeman R.M."/>
            <person name="Gunawardena J."/>
            <person name="Chu W."/>
            <person name="Stover N.A."/>
            <person name="Gregory B.D."/>
            <person name="Nowacki M."/>
            <person name="Derisi J."/>
            <person name="Roy S.W."/>
            <person name="Marshall W.F."/>
            <person name="Sood P."/>
        </authorList>
    </citation>
    <scope>NUCLEOTIDE SEQUENCE [LARGE SCALE GENOMIC DNA]</scope>
    <source>
        <strain evidence="6">WM001</strain>
    </source>
</reference>
<comment type="caution">
    <text evidence="6">The sequence shown here is derived from an EMBL/GenBank/DDBJ whole genome shotgun (WGS) entry which is preliminary data.</text>
</comment>
<comment type="function">
    <text evidence="4">Required for maturation of ribosomal RNAs and formation of the large ribosomal subunit.</text>
</comment>
<evidence type="ECO:0000313" key="7">
    <source>
        <dbReference type="Proteomes" id="UP000187209"/>
    </source>
</evidence>
<keyword evidence="7" id="KW-1185">Reference proteome</keyword>
<dbReference type="EMBL" id="MPUH01000283">
    <property type="protein sequence ID" value="OMJ84031.1"/>
    <property type="molecule type" value="Genomic_DNA"/>
</dbReference>
<keyword evidence="2 4" id="KW-0698">rRNA processing</keyword>
<dbReference type="SUPFAM" id="SSF52113">
    <property type="entry name" value="BRCT domain"/>
    <property type="match status" value="1"/>
</dbReference>
<dbReference type="GO" id="GO:0003723">
    <property type="term" value="F:RNA binding"/>
    <property type="evidence" value="ECO:0007669"/>
    <property type="project" value="TreeGrafter"/>
</dbReference>
<organism evidence="6 7">
    <name type="scientific">Stentor coeruleus</name>
    <dbReference type="NCBI Taxonomy" id="5963"/>
    <lineage>
        <taxon>Eukaryota</taxon>
        <taxon>Sar</taxon>
        <taxon>Alveolata</taxon>
        <taxon>Ciliophora</taxon>
        <taxon>Postciliodesmatophora</taxon>
        <taxon>Heterotrichea</taxon>
        <taxon>Heterotrichida</taxon>
        <taxon>Stentoridae</taxon>
        <taxon>Stentor</taxon>
    </lineage>
</organism>
<name>A0A1R2C4X5_9CILI</name>
<dbReference type="CDD" id="cd17709">
    <property type="entry name" value="BRCT_pescadillo_like"/>
    <property type="match status" value="1"/>
</dbReference>
<dbReference type="PANTHER" id="PTHR12221:SF6">
    <property type="entry name" value="PESCADILLO HOMOLOG"/>
    <property type="match status" value="1"/>
</dbReference>
<feature type="domain" description="BRCT" evidence="5">
    <location>
        <begin position="286"/>
        <end position="367"/>
    </location>
</feature>
<dbReference type="PANTHER" id="PTHR12221">
    <property type="entry name" value="PESCADILLO - RELATED"/>
    <property type="match status" value="1"/>
</dbReference>
<protein>
    <recommendedName>
        <fullName evidence="4">Pescadillo homolog</fullName>
    </recommendedName>
</protein>
<evidence type="ECO:0000256" key="4">
    <source>
        <dbReference type="HAMAP-Rule" id="MF_03028"/>
    </source>
</evidence>
<sequence length="456" mass="53717">MGKLIKKGVKSDSAKYYTKGKAMRKLQLNTQQFHRLCILKGIYPKDPKKKKDQAKTYYHIKDIKFLAHEGLLEKFRDIDCWLHKLRKAKIRKDVIKAEKIQENMPTYTLTHLVKERYPRFIDAVRDLDDALSLICLFASCPSNKDLKISSEMTKMSERLWNEFELYLMASKSIRKCFLSIKGIYYQAEIKGQQVTWLVPYQFTQHLPFDVDYSIMTTFLEFYHTLLKFINYKLYQELSMPYPPCLTENLDRLLATAVLPAEFQFDPIFNTDPDIQKIAKQQKDNEKAKNIFKGFVFLLGRETPRYSLELVIRSCGGKIVENDCDSVTHQVVDRPLSILNPTRETIQPQWVYDSLNFCFLMPLAQYKPGNTLPPHLSPFVDYKSEGYVPERLQEIMKLKGEDIEEAKKIEKERKQLGKIMMTRKIRGLYTKMKLVNKRKKIMIDRLKKRREHSSDNS</sequence>
<dbReference type="GO" id="GO:0043021">
    <property type="term" value="F:ribonucleoprotein complex binding"/>
    <property type="evidence" value="ECO:0007669"/>
    <property type="project" value="UniProtKB-UniRule"/>
</dbReference>
<dbReference type="AlphaFoldDB" id="A0A1R2C4X5"/>
<dbReference type="GO" id="GO:0070545">
    <property type="term" value="C:PeBoW complex"/>
    <property type="evidence" value="ECO:0007669"/>
    <property type="project" value="TreeGrafter"/>
</dbReference>
<dbReference type="PROSITE" id="PS50172">
    <property type="entry name" value="BRCT"/>
    <property type="match status" value="1"/>
</dbReference>
<accession>A0A1R2C4X5</accession>
<evidence type="ECO:0000256" key="2">
    <source>
        <dbReference type="ARBA" id="ARBA00022552"/>
    </source>
</evidence>
<evidence type="ECO:0000256" key="3">
    <source>
        <dbReference type="ARBA" id="ARBA00023242"/>
    </source>
</evidence>
<evidence type="ECO:0000313" key="6">
    <source>
        <dbReference type="EMBL" id="OMJ84031.1"/>
    </source>
</evidence>